<name>A0A843V5U2_COLES</name>
<evidence type="ECO:0000313" key="2">
    <source>
        <dbReference type="EMBL" id="MQL90626.1"/>
    </source>
</evidence>
<keyword evidence="1" id="KW-0812">Transmembrane</keyword>
<keyword evidence="3" id="KW-1185">Reference proteome</keyword>
<reference evidence="2" key="1">
    <citation type="submission" date="2017-07" db="EMBL/GenBank/DDBJ databases">
        <title>Taro Niue Genome Assembly and Annotation.</title>
        <authorList>
            <person name="Atibalentja N."/>
            <person name="Keating K."/>
            <person name="Fields C.J."/>
        </authorList>
    </citation>
    <scope>NUCLEOTIDE SEQUENCE</scope>
    <source>
        <strain evidence="2">Niue_2</strain>
        <tissue evidence="2">Leaf</tissue>
    </source>
</reference>
<gene>
    <name evidence="2" type="ORF">Taro_023229</name>
</gene>
<evidence type="ECO:0000313" key="3">
    <source>
        <dbReference type="Proteomes" id="UP000652761"/>
    </source>
</evidence>
<sequence>DQYDPNSLSEVSLILRSRRTTWLVYTTRLVGGGDYFYPTIGTRPGAMQLLLSWFNVVLLLYPYLIYYPCTLIYSRSLYYLVS</sequence>
<evidence type="ECO:0000256" key="1">
    <source>
        <dbReference type="SAM" id="Phobius"/>
    </source>
</evidence>
<feature type="transmembrane region" description="Helical" evidence="1">
    <location>
        <begin position="46"/>
        <end position="66"/>
    </location>
</feature>
<dbReference type="AlphaFoldDB" id="A0A843V5U2"/>
<dbReference type="Proteomes" id="UP000652761">
    <property type="component" value="Unassembled WGS sequence"/>
</dbReference>
<comment type="caution">
    <text evidence="2">The sequence shown here is derived from an EMBL/GenBank/DDBJ whole genome shotgun (WGS) entry which is preliminary data.</text>
</comment>
<keyword evidence="1" id="KW-0472">Membrane</keyword>
<dbReference type="EMBL" id="NMUH01001259">
    <property type="protein sequence ID" value="MQL90626.1"/>
    <property type="molecule type" value="Genomic_DNA"/>
</dbReference>
<keyword evidence="1" id="KW-1133">Transmembrane helix</keyword>
<feature type="non-terminal residue" evidence="2">
    <location>
        <position position="1"/>
    </location>
</feature>
<organism evidence="2 3">
    <name type="scientific">Colocasia esculenta</name>
    <name type="common">Wild taro</name>
    <name type="synonym">Arum esculentum</name>
    <dbReference type="NCBI Taxonomy" id="4460"/>
    <lineage>
        <taxon>Eukaryota</taxon>
        <taxon>Viridiplantae</taxon>
        <taxon>Streptophyta</taxon>
        <taxon>Embryophyta</taxon>
        <taxon>Tracheophyta</taxon>
        <taxon>Spermatophyta</taxon>
        <taxon>Magnoliopsida</taxon>
        <taxon>Liliopsida</taxon>
        <taxon>Araceae</taxon>
        <taxon>Aroideae</taxon>
        <taxon>Colocasieae</taxon>
        <taxon>Colocasia</taxon>
    </lineage>
</organism>
<accession>A0A843V5U2</accession>
<proteinExistence type="predicted"/>
<protein>
    <submittedName>
        <fullName evidence="2">Uncharacterized protein</fullName>
    </submittedName>
</protein>